<reference evidence="2" key="1">
    <citation type="submission" date="2022-12" db="EMBL/GenBank/DDBJ databases">
        <title>Paraconexibacter alkalitolerans sp. nov. and Baekduia alba sp. nov., isolated from soil and emended description of the genera Paraconexibacter (Chun et al., 2020) and Baekduia (An et al., 2020).</title>
        <authorList>
            <person name="Vieira S."/>
            <person name="Huber K.J."/>
            <person name="Geppert A."/>
            <person name="Wolf J."/>
            <person name="Neumann-Schaal M."/>
            <person name="Muesken M."/>
            <person name="Overmann J."/>
        </authorList>
    </citation>
    <scope>NUCLEOTIDE SEQUENCE</scope>
    <source>
        <strain evidence="2">AEG42_29</strain>
    </source>
</reference>
<evidence type="ECO:0000313" key="2">
    <source>
        <dbReference type="EMBL" id="XAY06873.1"/>
    </source>
</evidence>
<evidence type="ECO:0000256" key="1">
    <source>
        <dbReference type="SAM" id="SignalP"/>
    </source>
</evidence>
<accession>A0AAU7AZ23</accession>
<dbReference type="KEGG" id="parq:DSM112329_03751"/>
<dbReference type="AlphaFoldDB" id="A0AAU7AZ23"/>
<dbReference type="Pfam" id="PF00756">
    <property type="entry name" value="Esterase"/>
    <property type="match status" value="1"/>
</dbReference>
<organism evidence="2">
    <name type="scientific">Paraconexibacter sp. AEG42_29</name>
    <dbReference type="NCBI Taxonomy" id="2997339"/>
    <lineage>
        <taxon>Bacteria</taxon>
        <taxon>Bacillati</taxon>
        <taxon>Actinomycetota</taxon>
        <taxon>Thermoleophilia</taxon>
        <taxon>Solirubrobacterales</taxon>
        <taxon>Paraconexibacteraceae</taxon>
        <taxon>Paraconexibacter</taxon>
    </lineage>
</organism>
<dbReference type="InterPro" id="IPR029058">
    <property type="entry name" value="AB_hydrolase_fold"/>
</dbReference>
<sequence>MRTLGRSLRDARRTATVVAAALAGLTGLAAPGTARAAALTEVTFPARSAALADTWLPGYAGPPRARVLLPDGYDPARQYPLLVLLAGLGNNYRFWSQPGLGQIAKTAAGFDGIVVMPEGASGWYADWWNGGRRGDPSWESYLLDDVIPEVLQRYRIRPERRWHALAGVSMGGLGTAYLGGRLPGFFGSIAVISGLVDGHLIAGQGAAQSLIAQGAAGAPIDPEAVMGPPDGFYSLGHDPVRLAANLAHTRVFMATGDGRPSSDGEPNPNNLVPDLPFEAVLIRPASDHYAAALTAAGVDLTYQVQEGIHDWANFRRELRDAIAWDMFAPAEEAPSAWVNDTVATHGELWGFRYRFDAPPDRIVRFRRTGSRLAVSTAGAAVTVTTPSGCVRRVPTPGGFDLPARACTRPVVAVRPRVLAAGRTVRVRVTVTPVRAGTVVRAGRRSARTDAAGIAFLDLCVPGARGAAVRASVPGFPAAGVTVRGRGRAAAACR</sequence>
<protein>
    <recommendedName>
        <fullName evidence="3">Trehalose O-mycolyltransferase</fullName>
    </recommendedName>
</protein>
<name>A0AAU7AZ23_9ACTN</name>
<dbReference type="SUPFAM" id="SSF53474">
    <property type="entry name" value="alpha/beta-Hydrolases"/>
    <property type="match status" value="1"/>
</dbReference>
<evidence type="ECO:0008006" key="3">
    <source>
        <dbReference type="Google" id="ProtNLM"/>
    </source>
</evidence>
<dbReference type="GO" id="GO:0016747">
    <property type="term" value="F:acyltransferase activity, transferring groups other than amino-acyl groups"/>
    <property type="evidence" value="ECO:0007669"/>
    <property type="project" value="TreeGrafter"/>
</dbReference>
<dbReference type="PANTHER" id="PTHR48098:SF1">
    <property type="entry name" value="DIACYLGLYCEROL ACYLTRANSFERASE_MYCOLYLTRANSFERASE AG85A"/>
    <property type="match status" value="1"/>
</dbReference>
<feature type="chain" id="PRO_5043761489" description="Trehalose O-mycolyltransferase" evidence="1">
    <location>
        <begin position="37"/>
        <end position="493"/>
    </location>
</feature>
<keyword evidence="1" id="KW-0732">Signal</keyword>
<dbReference type="RefSeq" id="WP_354698087.1">
    <property type="nucleotide sequence ID" value="NZ_CP114014.1"/>
</dbReference>
<dbReference type="EMBL" id="CP114014">
    <property type="protein sequence ID" value="XAY06873.1"/>
    <property type="molecule type" value="Genomic_DNA"/>
</dbReference>
<dbReference type="Gene3D" id="3.40.50.1820">
    <property type="entry name" value="alpha/beta hydrolase"/>
    <property type="match status" value="1"/>
</dbReference>
<dbReference type="InterPro" id="IPR050583">
    <property type="entry name" value="Mycobacterial_A85_antigen"/>
</dbReference>
<dbReference type="PANTHER" id="PTHR48098">
    <property type="entry name" value="ENTEROCHELIN ESTERASE-RELATED"/>
    <property type="match status" value="1"/>
</dbReference>
<gene>
    <name evidence="2" type="ORF">DSM112329_03751</name>
</gene>
<feature type="signal peptide" evidence="1">
    <location>
        <begin position="1"/>
        <end position="36"/>
    </location>
</feature>
<dbReference type="InterPro" id="IPR000801">
    <property type="entry name" value="Esterase-like"/>
</dbReference>
<proteinExistence type="predicted"/>